<dbReference type="PANTHER" id="PTHR10799">
    <property type="entry name" value="SNF2/RAD54 HELICASE FAMILY"/>
    <property type="match status" value="1"/>
</dbReference>
<evidence type="ECO:0000313" key="6">
    <source>
        <dbReference type="EMBL" id="MFC4858788.1"/>
    </source>
</evidence>
<proteinExistence type="predicted"/>
<keyword evidence="6" id="KW-0547">Nucleotide-binding</keyword>
<keyword evidence="2" id="KW-0479">Metal-binding</keyword>
<dbReference type="InterPro" id="IPR000330">
    <property type="entry name" value="SNF2_N"/>
</dbReference>
<protein>
    <submittedName>
        <fullName evidence="6">DEAD/DEAH box helicase</fullName>
        <ecNumber evidence="6">3.6.4.-</ecNumber>
    </submittedName>
</protein>
<organism evidence="6 7">
    <name type="scientific">Actinophytocola glycyrrhizae</name>
    <dbReference type="NCBI Taxonomy" id="2044873"/>
    <lineage>
        <taxon>Bacteria</taxon>
        <taxon>Bacillati</taxon>
        <taxon>Actinomycetota</taxon>
        <taxon>Actinomycetes</taxon>
        <taxon>Pseudonocardiales</taxon>
        <taxon>Pseudonocardiaceae</taxon>
    </lineage>
</organism>
<dbReference type="SMART" id="SM00487">
    <property type="entry name" value="DEXDc"/>
    <property type="match status" value="1"/>
</dbReference>
<keyword evidence="6" id="KW-0067">ATP-binding</keyword>
<dbReference type="SUPFAM" id="SSF52540">
    <property type="entry name" value="P-loop containing nucleoside triphosphate hydrolases"/>
    <property type="match status" value="2"/>
</dbReference>
<keyword evidence="6" id="KW-0347">Helicase</keyword>
<accession>A0ABV9SAL3</accession>
<comment type="caution">
    <text evidence="6">The sequence shown here is derived from an EMBL/GenBank/DDBJ whole genome shotgun (WGS) entry which is preliminary data.</text>
</comment>
<keyword evidence="7" id="KW-1185">Reference proteome</keyword>
<sequence>MQSALLSGVDIAGVEEAAGKSSYARGVKYARDRAVLSLWWDEDACAVRGRVRGSWGEVYDTTAYFRSGGGPALAFAEGECSCPVAMDCKHTVALVLTAAGRSAPRPSPDGGAELWSTLLAATAAWRDGPPKVSPPKLLVHATYGEEHWLEVSWEWEYQVGDQLVRATPGGPAVPHRDLAAESALLADLDDLPLDRFGLRRGRRLQPRRVRGIDTMLFTTEVLPLLARPGVVVSVDGEPADYREVGDSLTIGVSTSDVPGDNDWFGLGVTISVEGREVPFLDVFVALARGRSHLLLADGAYFSLEKPELRTLRELIDEARSLHEASDGTLRISRYQAGLWDELTRLGVVERQSATWERQVNGLLSLDSVPRAAVPSTVDARLRPYQVDGFQWLAFLWEHRLGGILADDMGLGKTLQSLALICHAAAAEPFLIVAPTSVVGNWVAEAARFTPHLRVAAVTRRGPLPVDVDVVVTSYTLLRLNVDAYADVSWAGLLMDEAQYTKNHQSKVYQCLRRLPVPVKVAITGTPMENNLMELWSLLSITAPGLFPSPTRFRDHYARPIEKENDTELLARLRRRVRPLMKRRTKEQVAKDLPPKLEQVLEVDLHPRHRKLYQTVLQRERQKVLGLLSDLDGNRFAILRSLTSLRRLCLHAGLVDADHADLPSAKVDALVEQLRDVLGGGHRALVFSQFTGFLATVRDRLDAEGVEYCYLDGRTRDRAEVLARFKEGAAPVFLISLKAGGFGLNLTEADYCFLLDPWWNPAAEAQAVDRTHRIGQTRNVMVYRLIARDTIEEKVLALQRRKAELFKGVMDDGDLFSPALTAEEVRELLV</sequence>
<dbReference type="RefSeq" id="WP_378061455.1">
    <property type="nucleotide sequence ID" value="NZ_JBHSIS010000024.1"/>
</dbReference>
<dbReference type="InterPro" id="IPR014001">
    <property type="entry name" value="Helicase_ATP-bd"/>
</dbReference>
<name>A0ABV9SAL3_9PSEU</name>
<feature type="domain" description="SWIM-type" evidence="3">
    <location>
        <begin position="59"/>
        <end position="99"/>
    </location>
</feature>
<evidence type="ECO:0000256" key="1">
    <source>
        <dbReference type="ARBA" id="ARBA00022801"/>
    </source>
</evidence>
<evidence type="ECO:0000259" key="3">
    <source>
        <dbReference type="PROSITE" id="PS50966"/>
    </source>
</evidence>
<keyword evidence="1 6" id="KW-0378">Hydrolase</keyword>
<dbReference type="Pfam" id="PF00271">
    <property type="entry name" value="Helicase_C"/>
    <property type="match status" value="1"/>
</dbReference>
<dbReference type="Pfam" id="PF00176">
    <property type="entry name" value="SNF2-rel_dom"/>
    <property type="match status" value="1"/>
</dbReference>
<dbReference type="Gene3D" id="3.40.50.300">
    <property type="entry name" value="P-loop containing nucleotide triphosphate hydrolases"/>
    <property type="match status" value="1"/>
</dbReference>
<dbReference type="EC" id="3.6.4.-" evidence="6"/>
<dbReference type="InterPro" id="IPR007527">
    <property type="entry name" value="Znf_SWIM"/>
</dbReference>
<dbReference type="PROSITE" id="PS51192">
    <property type="entry name" value="HELICASE_ATP_BIND_1"/>
    <property type="match status" value="1"/>
</dbReference>
<evidence type="ECO:0000256" key="2">
    <source>
        <dbReference type="PROSITE-ProRule" id="PRU00325"/>
    </source>
</evidence>
<keyword evidence="2" id="KW-0862">Zinc</keyword>
<dbReference type="CDD" id="cd18793">
    <property type="entry name" value="SF2_C_SNF"/>
    <property type="match status" value="1"/>
</dbReference>
<dbReference type="InterPro" id="IPR027417">
    <property type="entry name" value="P-loop_NTPase"/>
</dbReference>
<dbReference type="Gene3D" id="3.40.50.10810">
    <property type="entry name" value="Tandem AAA-ATPase domain"/>
    <property type="match status" value="1"/>
</dbReference>
<evidence type="ECO:0000259" key="5">
    <source>
        <dbReference type="PROSITE" id="PS51194"/>
    </source>
</evidence>
<dbReference type="InterPro" id="IPR001650">
    <property type="entry name" value="Helicase_C-like"/>
</dbReference>
<evidence type="ECO:0000313" key="7">
    <source>
        <dbReference type="Proteomes" id="UP001595859"/>
    </source>
</evidence>
<dbReference type="PROSITE" id="PS51194">
    <property type="entry name" value="HELICASE_CTER"/>
    <property type="match status" value="1"/>
</dbReference>
<dbReference type="InterPro" id="IPR049730">
    <property type="entry name" value="SNF2/RAD54-like_C"/>
</dbReference>
<reference evidence="7" key="1">
    <citation type="journal article" date="2019" name="Int. J. Syst. Evol. Microbiol.">
        <title>The Global Catalogue of Microorganisms (GCM) 10K type strain sequencing project: providing services to taxonomists for standard genome sequencing and annotation.</title>
        <authorList>
            <consortium name="The Broad Institute Genomics Platform"/>
            <consortium name="The Broad Institute Genome Sequencing Center for Infectious Disease"/>
            <person name="Wu L."/>
            <person name="Ma J."/>
        </authorList>
    </citation>
    <scope>NUCLEOTIDE SEQUENCE [LARGE SCALE GENOMIC DNA]</scope>
    <source>
        <strain evidence="7">ZS-22-S1</strain>
    </source>
</reference>
<evidence type="ECO:0000259" key="4">
    <source>
        <dbReference type="PROSITE" id="PS51192"/>
    </source>
</evidence>
<dbReference type="Proteomes" id="UP001595859">
    <property type="component" value="Unassembled WGS sequence"/>
</dbReference>
<dbReference type="GO" id="GO:0016787">
    <property type="term" value="F:hydrolase activity"/>
    <property type="evidence" value="ECO:0007669"/>
    <property type="project" value="UniProtKB-KW"/>
</dbReference>
<dbReference type="EMBL" id="JBHSIS010000024">
    <property type="protein sequence ID" value="MFC4858788.1"/>
    <property type="molecule type" value="Genomic_DNA"/>
</dbReference>
<dbReference type="PROSITE" id="PS50966">
    <property type="entry name" value="ZF_SWIM"/>
    <property type="match status" value="1"/>
</dbReference>
<feature type="domain" description="Helicase ATP-binding" evidence="4">
    <location>
        <begin position="393"/>
        <end position="544"/>
    </location>
</feature>
<dbReference type="GO" id="GO:0004386">
    <property type="term" value="F:helicase activity"/>
    <property type="evidence" value="ECO:0007669"/>
    <property type="project" value="UniProtKB-KW"/>
</dbReference>
<keyword evidence="2" id="KW-0863">Zinc-finger</keyword>
<dbReference type="InterPro" id="IPR038718">
    <property type="entry name" value="SNF2-like_sf"/>
</dbReference>
<gene>
    <name evidence="6" type="ORF">ACFPCV_35285</name>
</gene>
<feature type="domain" description="Helicase C-terminal" evidence="5">
    <location>
        <begin position="669"/>
        <end position="823"/>
    </location>
</feature>
<dbReference type="SMART" id="SM00490">
    <property type="entry name" value="HELICc"/>
    <property type="match status" value="1"/>
</dbReference>